<organism evidence="1 2">
    <name type="scientific">Neophaeococcomyces mojaviensis</name>
    <dbReference type="NCBI Taxonomy" id="3383035"/>
    <lineage>
        <taxon>Eukaryota</taxon>
        <taxon>Fungi</taxon>
        <taxon>Dikarya</taxon>
        <taxon>Ascomycota</taxon>
        <taxon>Pezizomycotina</taxon>
        <taxon>Eurotiomycetes</taxon>
        <taxon>Chaetothyriomycetidae</taxon>
        <taxon>Chaetothyriales</taxon>
        <taxon>Chaetothyriales incertae sedis</taxon>
        <taxon>Neophaeococcomyces</taxon>
    </lineage>
</organism>
<sequence length="383" mass="42272">MSWLWRQNDSSPASFEKALSKLSAQISSATVSLDKTRARSRRAKALWTLYTSLAYLISTLILVLVIGPQNWSLPHYGGLVGGPIVIYGVRQAITSTFGWQASRQQAHIDRLQKQRAEKITDLKKATRYESTQELLQKYGGIPPKPEEDQQKQDTKKKPKEQPPPHVQRTGIPPPPTANIPGRGPPISPPTPQQQLPPSSSLLSSPTSFQQSPVGIEEPGFAPNAFSQPPPPAMQSRAAYEHTPHWYDRILDVMLGEDETLAKNRLVLLCQNCRLVNGQAPPSVKTLEELGKWRCQSCGAWNGTQTEALKVVQEMTEKRPEKRPVSTVKSEKEELDVSRSAIGEPESQYAEEEEGTSGADHSSKSGSVTRRTTRSAGKAELEGI</sequence>
<proteinExistence type="predicted"/>
<comment type="caution">
    <text evidence="1">The sequence shown here is derived from an EMBL/GenBank/DDBJ whole genome shotgun (WGS) entry which is preliminary data.</text>
</comment>
<name>A0ACC2ZVT0_9EURO</name>
<reference evidence="1" key="1">
    <citation type="submission" date="2022-10" db="EMBL/GenBank/DDBJ databases">
        <title>Culturing micro-colonial fungi from biological soil crusts in the Mojave desert and describing Neophaeococcomyces mojavensis, and introducing the new genera and species Taxawa tesnikishii.</title>
        <authorList>
            <person name="Kurbessoian T."/>
            <person name="Stajich J.E."/>
        </authorList>
    </citation>
    <scope>NUCLEOTIDE SEQUENCE</scope>
    <source>
        <strain evidence="1">JES_112</strain>
    </source>
</reference>
<accession>A0ACC2ZVT0</accession>
<dbReference type="EMBL" id="JAPDRQ010000237">
    <property type="protein sequence ID" value="KAJ9651749.1"/>
    <property type="molecule type" value="Genomic_DNA"/>
</dbReference>
<evidence type="ECO:0000313" key="1">
    <source>
        <dbReference type="EMBL" id="KAJ9651749.1"/>
    </source>
</evidence>
<dbReference type="Proteomes" id="UP001172386">
    <property type="component" value="Unassembled WGS sequence"/>
</dbReference>
<protein>
    <submittedName>
        <fullName evidence="1">Uncharacterized protein</fullName>
    </submittedName>
</protein>
<gene>
    <name evidence="1" type="ORF">H2198_008982</name>
</gene>
<evidence type="ECO:0000313" key="2">
    <source>
        <dbReference type="Proteomes" id="UP001172386"/>
    </source>
</evidence>
<keyword evidence="2" id="KW-1185">Reference proteome</keyword>